<accession>J2TB23</accession>
<reference evidence="2 3" key="1">
    <citation type="journal article" date="2012" name="J. Bacteriol.">
        <title>Twenty-one genome sequences from Pseudomonas species and 19 genome sequences from diverse bacteria isolated from the rhizosphere and endosphere of Populus deltoides.</title>
        <authorList>
            <person name="Brown S.D."/>
            <person name="Utturkar S.M."/>
            <person name="Klingeman D.M."/>
            <person name="Johnson C.M."/>
            <person name="Martin S.L."/>
            <person name="Land M.L."/>
            <person name="Lu T.Y."/>
            <person name="Schadt C.W."/>
            <person name="Doktycz M.J."/>
            <person name="Pelletier D.A."/>
        </authorList>
    </citation>
    <scope>NUCLEOTIDE SEQUENCE [LARGE SCALE GENOMIC DNA]</scope>
    <source>
        <strain evidence="2 3">CF314</strain>
    </source>
</reference>
<evidence type="ECO:0000313" key="2">
    <source>
        <dbReference type="EMBL" id="EJL75352.1"/>
    </source>
</evidence>
<gene>
    <name evidence="2" type="ORF">PMI13_00499</name>
</gene>
<protein>
    <submittedName>
        <fullName evidence="2">Uncharacterized protein</fullName>
    </submittedName>
</protein>
<dbReference type="RefSeq" id="WP_007840328.1">
    <property type="nucleotide sequence ID" value="NZ_AKJY01000006.1"/>
</dbReference>
<dbReference type="OrthoDB" id="10017709at2"/>
<feature type="transmembrane region" description="Helical" evidence="1">
    <location>
        <begin position="14"/>
        <end position="34"/>
    </location>
</feature>
<dbReference type="EMBL" id="AKJY01000006">
    <property type="protein sequence ID" value="EJL75352.1"/>
    <property type="molecule type" value="Genomic_DNA"/>
</dbReference>
<keyword evidence="1" id="KW-0812">Transmembrane</keyword>
<sequence length="175" mass="20223">MDELDNNQITEKGISYKTLIASATALGVGALVIYNRKYSQFYKIMSLSLIQKKPVHFKYTNRKILDDQLEQLSGKGFLSPFILKRYVTVNWYCDQNGIPLTDFELPFFAKTFKPGIWSFPNILSSESEMFTVSGLNNFTQGTVNYDVRVYRPDIAGLMNRIRWNPKLYIEDKPPL</sequence>
<dbReference type="PATRIC" id="fig|1144316.3.peg.513"/>
<organism evidence="2 3">
    <name type="scientific">Chryseobacterium populi</name>
    <dbReference type="NCBI Taxonomy" id="1144316"/>
    <lineage>
        <taxon>Bacteria</taxon>
        <taxon>Pseudomonadati</taxon>
        <taxon>Bacteroidota</taxon>
        <taxon>Flavobacteriia</taxon>
        <taxon>Flavobacteriales</taxon>
        <taxon>Weeksellaceae</taxon>
        <taxon>Chryseobacterium group</taxon>
        <taxon>Chryseobacterium</taxon>
    </lineage>
</organism>
<proteinExistence type="predicted"/>
<dbReference type="AlphaFoldDB" id="J2TB23"/>
<comment type="caution">
    <text evidence="2">The sequence shown here is derived from an EMBL/GenBank/DDBJ whole genome shotgun (WGS) entry which is preliminary data.</text>
</comment>
<dbReference type="Proteomes" id="UP000007509">
    <property type="component" value="Unassembled WGS sequence"/>
</dbReference>
<evidence type="ECO:0000313" key="3">
    <source>
        <dbReference type="Proteomes" id="UP000007509"/>
    </source>
</evidence>
<keyword evidence="1" id="KW-0472">Membrane</keyword>
<evidence type="ECO:0000256" key="1">
    <source>
        <dbReference type="SAM" id="Phobius"/>
    </source>
</evidence>
<name>J2TB23_9FLAO</name>
<keyword evidence="3" id="KW-1185">Reference proteome</keyword>
<keyword evidence="1" id="KW-1133">Transmembrane helix</keyword>